<protein>
    <recommendedName>
        <fullName evidence="12">Vomeronasal type-1 receptor</fullName>
    </recommendedName>
</protein>
<comment type="function">
    <text evidence="1">Putative pheromone receptor.</text>
</comment>
<keyword evidence="4 12" id="KW-1003">Cell membrane</keyword>
<keyword evidence="5 12" id="KW-0589">Pheromone response</keyword>
<gene>
    <name evidence="13" type="ORF">P7K49_034734</name>
</gene>
<evidence type="ECO:0000256" key="12">
    <source>
        <dbReference type="RuleBase" id="RU364061"/>
    </source>
</evidence>
<evidence type="ECO:0000256" key="9">
    <source>
        <dbReference type="ARBA" id="ARBA00023136"/>
    </source>
</evidence>
<organism evidence="13 14">
    <name type="scientific">Saguinus oedipus</name>
    <name type="common">Cotton-top tamarin</name>
    <name type="synonym">Oedipomidas oedipus</name>
    <dbReference type="NCBI Taxonomy" id="9490"/>
    <lineage>
        <taxon>Eukaryota</taxon>
        <taxon>Metazoa</taxon>
        <taxon>Chordata</taxon>
        <taxon>Craniata</taxon>
        <taxon>Vertebrata</taxon>
        <taxon>Euteleostomi</taxon>
        <taxon>Mammalia</taxon>
        <taxon>Eutheria</taxon>
        <taxon>Euarchontoglires</taxon>
        <taxon>Primates</taxon>
        <taxon>Haplorrhini</taxon>
        <taxon>Platyrrhini</taxon>
        <taxon>Cebidae</taxon>
        <taxon>Callitrichinae</taxon>
        <taxon>Saguinus</taxon>
    </lineage>
</organism>
<keyword evidence="14" id="KW-1185">Reference proteome</keyword>
<dbReference type="Pfam" id="PF03402">
    <property type="entry name" value="V1R"/>
    <property type="match status" value="1"/>
</dbReference>
<keyword evidence="6 12" id="KW-0812">Transmembrane</keyword>
<dbReference type="Proteomes" id="UP001266305">
    <property type="component" value="Unassembled WGS sequence"/>
</dbReference>
<feature type="transmembrane region" description="Helical" evidence="12">
    <location>
        <begin position="7"/>
        <end position="27"/>
    </location>
</feature>
<evidence type="ECO:0000256" key="3">
    <source>
        <dbReference type="ARBA" id="ARBA00010663"/>
    </source>
</evidence>
<evidence type="ECO:0000256" key="6">
    <source>
        <dbReference type="ARBA" id="ARBA00022692"/>
    </source>
</evidence>
<feature type="transmembrane region" description="Helical" evidence="12">
    <location>
        <begin position="39"/>
        <end position="65"/>
    </location>
</feature>
<reference evidence="13 14" key="1">
    <citation type="submission" date="2023-05" db="EMBL/GenBank/DDBJ databases">
        <title>B98-5 Cell Line De Novo Hybrid Assembly: An Optical Mapping Approach.</title>
        <authorList>
            <person name="Kananen K."/>
            <person name="Auerbach J.A."/>
            <person name="Kautto E."/>
            <person name="Blachly J.S."/>
        </authorList>
    </citation>
    <scope>NUCLEOTIDE SEQUENCE [LARGE SCALE GENOMIC DNA]</scope>
    <source>
        <strain evidence="13">B95-8</strain>
        <tissue evidence="13">Cell line</tissue>
    </source>
</reference>
<name>A0ABQ9TVK7_SAGOE</name>
<evidence type="ECO:0000256" key="1">
    <source>
        <dbReference type="ARBA" id="ARBA00003878"/>
    </source>
</evidence>
<evidence type="ECO:0000256" key="11">
    <source>
        <dbReference type="ARBA" id="ARBA00023224"/>
    </source>
</evidence>
<evidence type="ECO:0000256" key="7">
    <source>
        <dbReference type="ARBA" id="ARBA00022989"/>
    </source>
</evidence>
<keyword evidence="7 12" id="KW-1133">Transmembrane helix</keyword>
<dbReference type="EMBL" id="JASSZA010000019">
    <property type="protein sequence ID" value="KAK2088827.1"/>
    <property type="molecule type" value="Genomic_DNA"/>
</dbReference>
<evidence type="ECO:0000256" key="8">
    <source>
        <dbReference type="ARBA" id="ARBA00023040"/>
    </source>
</evidence>
<comment type="subcellular location">
    <subcellularLocation>
        <location evidence="2 12">Cell membrane</location>
        <topology evidence="2 12">Multi-pass membrane protein</topology>
    </subcellularLocation>
</comment>
<keyword evidence="8 12" id="KW-0297">G-protein coupled receptor</keyword>
<keyword evidence="11 12" id="KW-0807">Transducer</keyword>
<dbReference type="InterPro" id="IPR004072">
    <property type="entry name" value="Vmron_rcpt_1"/>
</dbReference>
<sequence>MLIYIRIILSLGANANFTIAGFGYYQVHCQINQDEHPHSMAFISVMVIRDLLFVVLMVWTSIYLVSLLHRRHRRVQHLHSSSLSSQPPPEIKAIHTILLLVPQANPESVPRNPLRLPQVISESVLYNPLQLPQLIPESMPHNPLRLPQVNPESVPRNPLRLPQVNPESVLHNQLQLPQLIPESVLCN</sequence>
<accession>A0ABQ9TVK7</accession>
<evidence type="ECO:0000256" key="5">
    <source>
        <dbReference type="ARBA" id="ARBA00022507"/>
    </source>
</evidence>
<comment type="caution">
    <text evidence="13">The sequence shown here is derived from an EMBL/GenBank/DDBJ whole genome shotgun (WGS) entry which is preliminary data.</text>
</comment>
<comment type="caution">
    <text evidence="12">Lacks conserved residue(s) required for the propagation of feature annotation.</text>
</comment>
<dbReference type="PANTHER" id="PTHR24062">
    <property type="entry name" value="VOMERONASAL TYPE-1 RECEPTOR"/>
    <property type="match status" value="1"/>
</dbReference>
<comment type="similarity">
    <text evidence="3 12">Belongs to the G-protein coupled receptor 1 family.</text>
</comment>
<evidence type="ECO:0000313" key="13">
    <source>
        <dbReference type="EMBL" id="KAK2088827.1"/>
    </source>
</evidence>
<keyword evidence="9 12" id="KW-0472">Membrane</keyword>
<evidence type="ECO:0000313" key="14">
    <source>
        <dbReference type="Proteomes" id="UP001266305"/>
    </source>
</evidence>
<evidence type="ECO:0000256" key="10">
    <source>
        <dbReference type="ARBA" id="ARBA00023170"/>
    </source>
</evidence>
<keyword evidence="10 12" id="KW-0675">Receptor</keyword>
<proteinExistence type="inferred from homology"/>
<evidence type="ECO:0000256" key="4">
    <source>
        <dbReference type="ARBA" id="ARBA00022475"/>
    </source>
</evidence>
<evidence type="ECO:0000256" key="2">
    <source>
        <dbReference type="ARBA" id="ARBA00004651"/>
    </source>
</evidence>